<evidence type="ECO:0000313" key="2">
    <source>
        <dbReference type="EMBL" id="KYN41738.1"/>
    </source>
</evidence>
<proteinExistence type="predicted"/>
<dbReference type="EMBL" id="KQ981430">
    <property type="protein sequence ID" value="KYN41738.1"/>
    <property type="molecule type" value="Genomic_DNA"/>
</dbReference>
<sequence>MPSDIPYNFRQSSSRGDTITSPMIYDQSLLREGREERGDLRTMTVAQQA</sequence>
<feature type="region of interest" description="Disordered" evidence="1">
    <location>
        <begin position="1"/>
        <end position="20"/>
    </location>
</feature>
<name>A0A195FMQ0_9HYME</name>
<evidence type="ECO:0000313" key="3">
    <source>
        <dbReference type="Proteomes" id="UP000078541"/>
    </source>
</evidence>
<organism evidence="2 3">
    <name type="scientific">Trachymyrmex septentrionalis</name>
    <dbReference type="NCBI Taxonomy" id="34720"/>
    <lineage>
        <taxon>Eukaryota</taxon>
        <taxon>Metazoa</taxon>
        <taxon>Ecdysozoa</taxon>
        <taxon>Arthropoda</taxon>
        <taxon>Hexapoda</taxon>
        <taxon>Insecta</taxon>
        <taxon>Pterygota</taxon>
        <taxon>Neoptera</taxon>
        <taxon>Endopterygota</taxon>
        <taxon>Hymenoptera</taxon>
        <taxon>Apocrita</taxon>
        <taxon>Aculeata</taxon>
        <taxon>Formicoidea</taxon>
        <taxon>Formicidae</taxon>
        <taxon>Myrmicinae</taxon>
        <taxon>Trachymyrmex</taxon>
    </lineage>
</organism>
<accession>A0A195FMQ0</accession>
<feature type="compositionally biased region" description="Polar residues" evidence="1">
    <location>
        <begin position="9"/>
        <end position="20"/>
    </location>
</feature>
<gene>
    <name evidence="2" type="ORF">ALC56_03881</name>
</gene>
<protein>
    <submittedName>
        <fullName evidence="2">Uncharacterized protein</fullName>
    </submittedName>
</protein>
<dbReference type="Proteomes" id="UP000078541">
    <property type="component" value="Unassembled WGS sequence"/>
</dbReference>
<reference evidence="2 3" key="1">
    <citation type="submission" date="2016-03" db="EMBL/GenBank/DDBJ databases">
        <title>Trachymyrmex septentrionalis WGS genome.</title>
        <authorList>
            <person name="Nygaard S."/>
            <person name="Hu H."/>
            <person name="Boomsma J."/>
            <person name="Zhang G."/>
        </authorList>
    </citation>
    <scope>NUCLEOTIDE SEQUENCE [LARGE SCALE GENOMIC DNA]</scope>
    <source>
        <strain evidence="2">Tsep2-gDNA-1</strain>
        <tissue evidence="2">Whole body</tissue>
    </source>
</reference>
<evidence type="ECO:0000256" key="1">
    <source>
        <dbReference type="SAM" id="MobiDB-lite"/>
    </source>
</evidence>
<keyword evidence="3" id="KW-1185">Reference proteome</keyword>
<dbReference type="AlphaFoldDB" id="A0A195FMQ0"/>